<comment type="caution">
    <text evidence="2">The sequence shown here is derived from an EMBL/GenBank/DDBJ whole genome shotgun (WGS) entry which is preliminary data.</text>
</comment>
<organism evidence="2 3">
    <name type="scientific">Panicum virgatum</name>
    <name type="common">Blackwell switchgrass</name>
    <dbReference type="NCBI Taxonomy" id="38727"/>
    <lineage>
        <taxon>Eukaryota</taxon>
        <taxon>Viridiplantae</taxon>
        <taxon>Streptophyta</taxon>
        <taxon>Embryophyta</taxon>
        <taxon>Tracheophyta</taxon>
        <taxon>Spermatophyta</taxon>
        <taxon>Magnoliopsida</taxon>
        <taxon>Liliopsida</taxon>
        <taxon>Poales</taxon>
        <taxon>Poaceae</taxon>
        <taxon>PACMAD clade</taxon>
        <taxon>Panicoideae</taxon>
        <taxon>Panicodae</taxon>
        <taxon>Paniceae</taxon>
        <taxon>Panicinae</taxon>
        <taxon>Panicum</taxon>
        <taxon>Panicum sect. Hiantes</taxon>
    </lineage>
</organism>
<dbReference type="PANTHER" id="PTHR31236:SF24">
    <property type="entry name" value="BURP DOMAIN PROTEIN RD22"/>
    <property type="match status" value="1"/>
</dbReference>
<reference evidence="2" key="1">
    <citation type="submission" date="2020-05" db="EMBL/GenBank/DDBJ databases">
        <title>WGS assembly of Panicum virgatum.</title>
        <authorList>
            <person name="Lovell J.T."/>
            <person name="Jenkins J."/>
            <person name="Shu S."/>
            <person name="Juenger T.E."/>
            <person name="Schmutz J."/>
        </authorList>
    </citation>
    <scope>NUCLEOTIDE SEQUENCE</scope>
    <source>
        <strain evidence="2">AP13</strain>
    </source>
</reference>
<dbReference type="OrthoDB" id="1909293at2759"/>
<dbReference type="PROSITE" id="PS51277">
    <property type="entry name" value="BURP"/>
    <property type="match status" value="1"/>
</dbReference>
<evidence type="ECO:0000313" key="2">
    <source>
        <dbReference type="EMBL" id="KAG2622005.1"/>
    </source>
</evidence>
<dbReference type="Proteomes" id="UP000823388">
    <property type="component" value="Chromosome 3N"/>
</dbReference>
<dbReference type="EMBL" id="CM029042">
    <property type="protein sequence ID" value="KAG2622005.1"/>
    <property type="molecule type" value="Genomic_DNA"/>
</dbReference>
<gene>
    <name evidence="2" type="ORF">PVAP13_3NG290900</name>
</gene>
<evidence type="ECO:0000259" key="1">
    <source>
        <dbReference type="PROSITE" id="PS51277"/>
    </source>
</evidence>
<dbReference type="Pfam" id="PF03181">
    <property type="entry name" value="BURP"/>
    <property type="match status" value="1"/>
</dbReference>
<proteinExistence type="predicted"/>
<feature type="domain" description="BURP" evidence="1">
    <location>
        <begin position="54"/>
        <end position="167"/>
    </location>
</feature>
<dbReference type="PANTHER" id="PTHR31236">
    <property type="entry name" value="BURP DOMAIN PROTEIN USPL1-LIKE"/>
    <property type="match status" value="1"/>
</dbReference>
<accession>A0A8T0UJ25</accession>
<dbReference type="InterPro" id="IPR004873">
    <property type="entry name" value="BURP_dom"/>
</dbReference>
<evidence type="ECO:0000313" key="3">
    <source>
        <dbReference type="Proteomes" id="UP000823388"/>
    </source>
</evidence>
<dbReference type="InterPro" id="IPR044816">
    <property type="entry name" value="BURP"/>
</dbReference>
<sequence length="167" mass="17564">MPDAIADLVQRGIDRSPLEEHYSASPNANNVCIIYYAICNLRSVSAGGAAGDLFFHEARLRPGSTMMASFPAEVESAILPNDVAEKVPFGNLLDVLATFSIPAGSTEAAQVRDTLRRCQAPPLPGERKACAASLEGTVRSAMDMLGGGAGAWPATRCRSRTPSTIAT</sequence>
<dbReference type="AlphaFoldDB" id="A0A8T0UJ25"/>
<keyword evidence="3" id="KW-1185">Reference proteome</keyword>
<name>A0A8T0UJ25_PANVG</name>
<protein>
    <recommendedName>
        <fullName evidence="1">BURP domain-containing protein</fullName>
    </recommendedName>
</protein>